<dbReference type="RefSeq" id="XP_034326758.1">
    <property type="nucleotide sequence ID" value="XM_034470867.2"/>
</dbReference>
<keyword evidence="3" id="KW-1185">Reference proteome</keyword>
<evidence type="ECO:0000313" key="2">
    <source>
        <dbReference type="EnsemblMetazoa" id="G5180.1:cds"/>
    </source>
</evidence>
<dbReference type="OrthoDB" id="6098460at2759"/>
<evidence type="ECO:0000313" key="3">
    <source>
        <dbReference type="Proteomes" id="UP000005408"/>
    </source>
</evidence>
<dbReference type="AlphaFoldDB" id="A0A8W8N999"/>
<sequence length="85" mass="9283">MKVAILFAVLCVVHYTCAETCSATADCQNTKCDAAHDLECHRGQCTCVNHSTSCTTASDCSGTCHIFGRNGRWHCIDAKCRCFFV</sequence>
<keyword evidence="1" id="KW-0732">Signal</keyword>
<dbReference type="Proteomes" id="UP000005408">
    <property type="component" value="Unassembled WGS sequence"/>
</dbReference>
<evidence type="ECO:0000256" key="1">
    <source>
        <dbReference type="SAM" id="SignalP"/>
    </source>
</evidence>
<proteinExistence type="predicted"/>
<dbReference type="OMA" id="HDLECHR"/>
<reference evidence="2" key="1">
    <citation type="submission" date="2022-08" db="UniProtKB">
        <authorList>
            <consortium name="EnsemblMetazoa"/>
        </authorList>
    </citation>
    <scope>IDENTIFICATION</scope>
    <source>
        <strain evidence="2">05x7-T-G4-1.051#20</strain>
    </source>
</reference>
<dbReference type="GeneID" id="109619486"/>
<feature type="chain" id="PRO_5036465286" evidence="1">
    <location>
        <begin position="19"/>
        <end position="85"/>
    </location>
</feature>
<dbReference type="EnsemblMetazoa" id="G5180.1">
    <property type="protein sequence ID" value="G5180.1:cds"/>
    <property type="gene ID" value="G5180"/>
</dbReference>
<protein>
    <submittedName>
        <fullName evidence="2">Uncharacterized protein</fullName>
    </submittedName>
</protein>
<name>A0A8W8N999_MAGGI</name>
<accession>A0A8W8N999</accession>
<feature type="signal peptide" evidence="1">
    <location>
        <begin position="1"/>
        <end position="18"/>
    </location>
</feature>
<organism evidence="2 3">
    <name type="scientific">Magallana gigas</name>
    <name type="common">Pacific oyster</name>
    <name type="synonym">Crassostrea gigas</name>
    <dbReference type="NCBI Taxonomy" id="29159"/>
    <lineage>
        <taxon>Eukaryota</taxon>
        <taxon>Metazoa</taxon>
        <taxon>Spiralia</taxon>
        <taxon>Lophotrochozoa</taxon>
        <taxon>Mollusca</taxon>
        <taxon>Bivalvia</taxon>
        <taxon>Autobranchia</taxon>
        <taxon>Pteriomorphia</taxon>
        <taxon>Ostreida</taxon>
        <taxon>Ostreoidea</taxon>
        <taxon>Ostreidae</taxon>
        <taxon>Magallana</taxon>
    </lineage>
</organism>
<dbReference type="KEGG" id="crg:109619486"/>